<proteinExistence type="predicted"/>
<dbReference type="SUPFAM" id="SSF74748">
    <property type="entry name" value="Variable surface antigen VlsE"/>
    <property type="match status" value="1"/>
</dbReference>
<keyword evidence="4 8" id="KW-0472">Membrane</keyword>
<evidence type="ECO:0000256" key="3">
    <source>
        <dbReference type="ARBA" id="ARBA00022729"/>
    </source>
</evidence>
<dbReference type="HOGENOM" id="CLU_054711_5_0_12"/>
<evidence type="ECO:0000256" key="2">
    <source>
        <dbReference type="ARBA" id="ARBA00004459"/>
    </source>
</evidence>
<evidence type="ECO:0000256" key="1">
    <source>
        <dbReference type="ARBA" id="ARBA00003932"/>
    </source>
</evidence>
<feature type="chain" id="PRO_5016483277" description="Variable large protein" evidence="8">
    <location>
        <begin position="26"/>
        <end position="171"/>
    </location>
</feature>
<keyword evidence="9" id="KW-0614">Plasmid</keyword>
<dbReference type="PROSITE" id="PS51257">
    <property type="entry name" value="PROKAR_LIPOPROTEIN"/>
    <property type="match status" value="1"/>
</dbReference>
<evidence type="ECO:0000256" key="5">
    <source>
        <dbReference type="ARBA" id="ARBA00023139"/>
    </source>
</evidence>
<comment type="subcellular location">
    <subcellularLocation>
        <location evidence="2 8">Cell outer membrane</location>
        <topology evidence="2 8">Lipid-anchor</topology>
    </subcellularLocation>
</comment>
<evidence type="ECO:0000256" key="6">
    <source>
        <dbReference type="ARBA" id="ARBA00023237"/>
    </source>
</evidence>
<name>W5SSQ0_BORPR</name>
<keyword evidence="6 8" id="KW-0998">Cell outer membrane</keyword>
<organism evidence="9">
    <name type="scientific">Borrelia parkeri SLO</name>
    <dbReference type="NCBI Taxonomy" id="1313294"/>
    <lineage>
        <taxon>Bacteria</taxon>
        <taxon>Pseudomonadati</taxon>
        <taxon>Spirochaetota</taxon>
        <taxon>Spirochaetia</taxon>
        <taxon>Spirochaetales</taxon>
        <taxon>Borreliaceae</taxon>
        <taxon>Borrelia</taxon>
    </lineage>
</organism>
<comment type="function">
    <text evidence="1 8">The Vlp and Vsp proteins are antigenically distinct proteins, only one vlp or vsp gene is transcriptionally active at any one time. Switching between these genes is a mechanism of host immune response evasion.</text>
</comment>
<geneLocation type="plasmid" evidence="9">
    <name>unnamed</name>
</geneLocation>
<dbReference type="EMBL" id="CP005860">
    <property type="protein sequence ID" value="AHH09960.1"/>
    <property type="molecule type" value="Genomic_DNA"/>
</dbReference>
<evidence type="ECO:0000256" key="8">
    <source>
        <dbReference type="RuleBase" id="RU363105"/>
    </source>
</evidence>
<reference evidence="9" key="1">
    <citation type="submission" date="2013-04" db="EMBL/GenBank/DDBJ databases">
        <title>Comparative Genomics of Relapsing Fever Spirochetes.</title>
        <authorList>
            <person name="Schwan T.G."/>
            <person name="Raffel S.J."/>
            <person name="Porcella S.F."/>
            <person name="Martens C.A."/>
            <person name="Bruno D.P."/>
            <person name="Ricklefs S.M."/>
            <person name="Barbian K.B."/>
        </authorList>
    </citation>
    <scope>NUCLEOTIDE SEQUENCE</scope>
    <source>
        <strain evidence="9">SLO</strain>
        <plasmid evidence="9">unnamed</plasmid>
    </source>
</reference>
<dbReference type="InterPro" id="IPR000680">
    <property type="entry name" value="Borrelia_lipo"/>
</dbReference>
<protein>
    <recommendedName>
        <fullName evidence="8">Variable large protein</fullName>
    </recommendedName>
</protein>
<sequence>MKRITFCALLMTLFLLLSCGSGQQAADAGKTGSEKGTGSLSEVIASSRQLFLDAFVSFGNLLKEAFGLTADTTKKAVGERLGKVGEAVKIAKDKLEELKGNEQFNLIKDKAESTINKAIDTLRKIVEGASKIKDATGSANGKVGGNVGDTEDAEKADAASVKGLVEGISMI</sequence>
<evidence type="ECO:0000256" key="4">
    <source>
        <dbReference type="ARBA" id="ARBA00023136"/>
    </source>
</evidence>
<gene>
    <name evidence="9" type="ORF">BPA_0031402</name>
</gene>
<feature type="signal peptide" evidence="8">
    <location>
        <begin position="1"/>
        <end position="25"/>
    </location>
</feature>
<evidence type="ECO:0000313" key="9">
    <source>
        <dbReference type="EMBL" id="AHH09960.1"/>
    </source>
</evidence>
<dbReference type="RefSeq" id="WP_025407560.1">
    <property type="nucleotide sequence ID" value="NZ_CP005860.1"/>
</dbReference>
<dbReference type="GO" id="GO:0009279">
    <property type="term" value="C:cell outer membrane"/>
    <property type="evidence" value="ECO:0007669"/>
    <property type="project" value="UniProtKB-SubCell"/>
</dbReference>
<keyword evidence="3 8" id="KW-0732">Signal</keyword>
<dbReference type="Pfam" id="PF00921">
    <property type="entry name" value="Lipoprotein_2"/>
    <property type="match status" value="1"/>
</dbReference>
<evidence type="ECO:0000256" key="7">
    <source>
        <dbReference type="ARBA" id="ARBA00023288"/>
    </source>
</evidence>
<feature type="non-terminal residue" evidence="9">
    <location>
        <position position="171"/>
    </location>
</feature>
<accession>W5SSQ0</accession>
<keyword evidence="5 8" id="KW-0564">Palmitate</keyword>
<keyword evidence="7 8" id="KW-0449">Lipoprotein</keyword>
<dbReference type="AlphaFoldDB" id="W5SSQ0"/>